<evidence type="ECO:0000313" key="6">
    <source>
        <dbReference type="EMBL" id="CAG9760803.1"/>
    </source>
</evidence>
<protein>
    <recommendedName>
        <fullName evidence="8">Deoxynucleotidyltransferase terminal-interacting protein 1</fullName>
    </recommendedName>
</protein>
<name>A0A9N9MCH0_9CUCU</name>
<dbReference type="Pfam" id="PF21229">
    <property type="entry name" value="TdIF1_2nd"/>
    <property type="match status" value="1"/>
</dbReference>
<sequence length="421" mass="47723">MIPPLTPGQSDIKQNLVGWKNTFNMRQITLLDFASSTNFAVKNGVKSPNQNQRKPSIGSIMSASKSLDLLRRNLQTAINKDIEYVIKKYLDKFFQPALVNIRNNLGPESVTDENVRDVCKQILEEAKSIYVAPAKLKENYSSCICIKSEADTDSISSKVHDSNTNTMVAQQSSKRKESDLDLEQFALSVATKRAKPKPLSNYYNDNMGCKFSLKRDGPKWNPERIKAETLFIMGSRANKVLGYGQTRGRLYVRHPNLLRYCGDQDDKEWLQAQNLLPANGGKIYIMLLEDIRELTESDEYKNNPNLQLHELHGFEAPRFMNIKIKNFLEYIKNEKKLVAVVDIDDDDTSNNAITSDVQLTSVAEKSDANFWKTSQLRQQIDYPNMSSDMSSLSSSVISSILAGTYSPVITNFNKDTRDKKF</sequence>
<dbReference type="GO" id="GO:0003677">
    <property type="term" value="F:DNA binding"/>
    <property type="evidence" value="ECO:0007669"/>
    <property type="project" value="UniProtKB-KW"/>
</dbReference>
<feature type="domain" description="DNTTIP1 dimerisation" evidence="4">
    <location>
        <begin position="65"/>
        <end position="131"/>
    </location>
</feature>
<evidence type="ECO:0000313" key="7">
    <source>
        <dbReference type="Proteomes" id="UP001152799"/>
    </source>
</evidence>
<organism evidence="6 7">
    <name type="scientific">Ceutorhynchus assimilis</name>
    <name type="common">cabbage seed weevil</name>
    <dbReference type="NCBI Taxonomy" id="467358"/>
    <lineage>
        <taxon>Eukaryota</taxon>
        <taxon>Metazoa</taxon>
        <taxon>Ecdysozoa</taxon>
        <taxon>Arthropoda</taxon>
        <taxon>Hexapoda</taxon>
        <taxon>Insecta</taxon>
        <taxon>Pterygota</taxon>
        <taxon>Neoptera</taxon>
        <taxon>Endopterygota</taxon>
        <taxon>Coleoptera</taxon>
        <taxon>Polyphaga</taxon>
        <taxon>Cucujiformia</taxon>
        <taxon>Curculionidae</taxon>
        <taxon>Ceutorhynchinae</taxon>
        <taxon>Ceutorhynchus</taxon>
    </lineage>
</organism>
<evidence type="ECO:0000256" key="3">
    <source>
        <dbReference type="ARBA" id="ARBA00023242"/>
    </source>
</evidence>
<dbReference type="InterPro" id="IPR041384">
    <property type="entry name" value="DNTTIP1_dimer"/>
</dbReference>
<proteinExistence type="predicted"/>
<gene>
    <name evidence="6" type="ORF">CEUTPL_LOCUS1524</name>
</gene>
<dbReference type="Proteomes" id="UP001152799">
    <property type="component" value="Chromosome 1"/>
</dbReference>
<keyword evidence="7" id="KW-1185">Reference proteome</keyword>
<dbReference type="PANTHER" id="PTHR23399:SF2">
    <property type="entry name" value="DEOXYNUCLEOTIDYLTRANSFERASE TERMINAL-INTERACTING PROTEIN 1"/>
    <property type="match status" value="1"/>
</dbReference>
<dbReference type="OrthoDB" id="5860246at2759"/>
<dbReference type="EMBL" id="OU892277">
    <property type="protein sequence ID" value="CAG9760803.1"/>
    <property type="molecule type" value="Genomic_DNA"/>
</dbReference>
<evidence type="ECO:0008006" key="8">
    <source>
        <dbReference type="Google" id="ProtNLM"/>
    </source>
</evidence>
<keyword evidence="2" id="KW-0238">DNA-binding</keyword>
<dbReference type="Pfam" id="PF18192">
    <property type="entry name" value="DNTTIP1_dimer"/>
    <property type="match status" value="1"/>
</dbReference>
<dbReference type="PANTHER" id="PTHR23399">
    <property type="entry name" value="DEOXYNUCLEOTIDYLTRANSFERASE TERMINAL-INTERACTING PROTEIN 1"/>
    <property type="match status" value="1"/>
</dbReference>
<dbReference type="AlphaFoldDB" id="A0A9N9MCH0"/>
<dbReference type="GO" id="GO:0005634">
    <property type="term" value="C:nucleus"/>
    <property type="evidence" value="ECO:0007669"/>
    <property type="project" value="UniProtKB-SubCell"/>
</dbReference>
<comment type="subcellular location">
    <subcellularLocation>
        <location evidence="1">Nucleus</location>
    </subcellularLocation>
</comment>
<keyword evidence="3" id="KW-0539">Nucleus</keyword>
<feature type="domain" description="TdIF1 C-terminal" evidence="5">
    <location>
        <begin position="228"/>
        <end position="323"/>
    </location>
</feature>
<dbReference type="GO" id="GO:0031491">
    <property type="term" value="F:nucleosome binding"/>
    <property type="evidence" value="ECO:0007669"/>
    <property type="project" value="TreeGrafter"/>
</dbReference>
<evidence type="ECO:0000256" key="2">
    <source>
        <dbReference type="ARBA" id="ARBA00023125"/>
    </source>
</evidence>
<dbReference type="InterPro" id="IPR049121">
    <property type="entry name" value="TdIF1_C"/>
</dbReference>
<evidence type="ECO:0000259" key="5">
    <source>
        <dbReference type="Pfam" id="PF21229"/>
    </source>
</evidence>
<evidence type="ECO:0000256" key="1">
    <source>
        <dbReference type="ARBA" id="ARBA00004123"/>
    </source>
</evidence>
<dbReference type="InterPro" id="IPR026064">
    <property type="entry name" value="TdIF1"/>
</dbReference>
<reference evidence="6" key="1">
    <citation type="submission" date="2022-01" db="EMBL/GenBank/DDBJ databases">
        <authorList>
            <person name="King R."/>
        </authorList>
    </citation>
    <scope>NUCLEOTIDE SEQUENCE</scope>
</reference>
<accession>A0A9N9MCH0</accession>
<evidence type="ECO:0000259" key="4">
    <source>
        <dbReference type="Pfam" id="PF18192"/>
    </source>
</evidence>